<dbReference type="Proteomes" id="UP001153954">
    <property type="component" value="Unassembled WGS sequence"/>
</dbReference>
<proteinExistence type="predicted"/>
<protein>
    <submittedName>
        <fullName evidence="1">Uncharacterized protein</fullName>
    </submittedName>
</protein>
<evidence type="ECO:0000313" key="1">
    <source>
        <dbReference type="EMBL" id="CAH2108201.1"/>
    </source>
</evidence>
<organism evidence="1 2">
    <name type="scientific">Euphydryas editha</name>
    <name type="common">Edith's checkerspot</name>
    <dbReference type="NCBI Taxonomy" id="104508"/>
    <lineage>
        <taxon>Eukaryota</taxon>
        <taxon>Metazoa</taxon>
        <taxon>Ecdysozoa</taxon>
        <taxon>Arthropoda</taxon>
        <taxon>Hexapoda</taxon>
        <taxon>Insecta</taxon>
        <taxon>Pterygota</taxon>
        <taxon>Neoptera</taxon>
        <taxon>Endopterygota</taxon>
        <taxon>Lepidoptera</taxon>
        <taxon>Glossata</taxon>
        <taxon>Ditrysia</taxon>
        <taxon>Papilionoidea</taxon>
        <taxon>Nymphalidae</taxon>
        <taxon>Nymphalinae</taxon>
        <taxon>Euphydryas</taxon>
    </lineage>
</organism>
<name>A0AAU9VEY9_EUPED</name>
<comment type="caution">
    <text evidence="1">The sequence shown here is derived from an EMBL/GenBank/DDBJ whole genome shotgun (WGS) entry which is preliminary data.</text>
</comment>
<evidence type="ECO:0000313" key="2">
    <source>
        <dbReference type="Proteomes" id="UP001153954"/>
    </source>
</evidence>
<gene>
    <name evidence="1" type="ORF">EEDITHA_LOCUS22159</name>
</gene>
<sequence length="98" mass="11040">MIKKTIDNALRKPKLKAAASEAVVSKEVMWAMSLDIAITFNSQPLGCITEALQFHGVPLYLRRLMADYLNATSCQHHVRPRSANTEYGRMARLIVNPR</sequence>
<accession>A0AAU9VEY9</accession>
<dbReference type="EMBL" id="CAKOGL010000031">
    <property type="protein sequence ID" value="CAH2108201.1"/>
    <property type="molecule type" value="Genomic_DNA"/>
</dbReference>
<keyword evidence="2" id="KW-1185">Reference proteome</keyword>
<dbReference type="AlphaFoldDB" id="A0AAU9VEY9"/>
<reference evidence="1" key="1">
    <citation type="submission" date="2022-03" db="EMBL/GenBank/DDBJ databases">
        <authorList>
            <person name="Tunstrom K."/>
        </authorList>
    </citation>
    <scope>NUCLEOTIDE SEQUENCE</scope>
</reference>